<feature type="compositionally biased region" description="Low complexity" evidence="1">
    <location>
        <begin position="561"/>
        <end position="576"/>
    </location>
</feature>
<gene>
    <name evidence="2" type="ORF">SCF082_LOCUS51745</name>
</gene>
<proteinExistence type="predicted"/>
<evidence type="ECO:0000313" key="3">
    <source>
        <dbReference type="Proteomes" id="UP001642464"/>
    </source>
</evidence>
<dbReference type="Proteomes" id="UP001642464">
    <property type="component" value="Unassembled WGS sequence"/>
</dbReference>
<feature type="compositionally biased region" description="Basic residues" evidence="1">
    <location>
        <begin position="522"/>
        <end position="537"/>
    </location>
</feature>
<feature type="compositionally biased region" description="Gly residues" evidence="1">
    <location>
        <begin position="499"/>
        <end position="508"/>
    </location>
</feature>
<protein>
    <submittedName>
        <fullName evidence="2">1-alkyl-2-acetylglycerophosphocholine esterase</fullName>
    </submittedName>
</protein>
<accession>A0ABP0SGJ5</accession>
<evidence type="ECO:0000256" key="1">
    <source>
        <dbReference type="SAM" id="MobiDB-lite"/>
    </source>
</evidence>
<feature type="region of interest" description="Disordered" evidence="1">
    <location>
        <begin position="877"/>
        <end position="914"/>
    </location>
</feature>
<dbReference type="EMBL" id="CAXAMM010043740">
    <property type="protein sequence ID" value="CAK9111478.1"/>
    <property type="molecule type" value="Genomic_DNA"/>
</dbReference>
<feature type="region of interest" description="Disordered" evidence="1">
    <location>
        <begin position="825"/>
        <end position="859"/>
    </location>
</feature>
<feature type="region of interest" description="Disordered" evidence="1">
    <location>
        <begin position="556"/>
        <end position="581"/>
    </location>
</feature>
<feature type="compositionally biased region" description="Low complexity" evidence="1">
    <location>
        <begin position="883"/>
        <end position="898"/>
    </location>
</feature>
<feature type="region of interest" description="Disordered" evidence="1">
    <location>
        <begin position="490"/>
        <end position="537"/>
    </location>
</feature>
<evidence type="ECO:0000313" key="2">
    <source>
        <dbReference type="EMBL" id="CAK9111478.1"/>
    </source>
</evidence>
<comment type="caution">
    <text evidence="2">The sequence shown here is derived from an EMBL/GenBank/DDBJ whole genome shotgun (WGS) entry which is preliminary data.</text>
</comment>
<feature type="compositionally biased region" description="Low complexity" evidence="1">
    <location>
        <begin position="905"/>
        <end position="914"/>
    </location>
</feature>
<keyword evidence="3" id="KW-1185">Reference proteome</keyword>
<feature type="compositionally biased region" description="Basic and acidic residues" evidence="1">
    <location>
        <begin position="825"/>
        <end position="843"/>
    </location>
</feature>
<name>A0ABP0SGJ5_9DINO</name>
<sequence>MVIFETSVIAGGLWHMAWRPHDSGLVGMSAGCYALMAMHMADVIMNWKQHRPPSRTSCKTRNTTTLLPGIRFITLVACTCFHFYQLTVDHHVIQRALRYPIQVKKTVRFELDRKTLALQDAHQLHYYTTLKSEQYRTFACPSASMATLPSTGVPLQECRKDCPPGWAPGIPDYPLRQYFDKLKLWYRIYDGPDESVGPLVAGRLQGRAQKIALSLRLIRPDGNYDIGDSALVRLSVDEVRDPIDPNVILQHHIPSGISALATALRAAFGQSDQEMTTTALEAFFELRRGKMSLQDYAAEWELRLEEAQVRAGLELNNVAKTYLFFRNSGLPVKFIEDVKMQIHGDMSRFDEARRLSLRISSRGDQQFSTDLYASSSIGSMADNTTYEDYYQDSWDSWTWDGWHASDVYYDQWVDDHWADSAWSYDAWMREGEEEELWYDAQGTASEWHSPEHYDMAAGDEAEEAPAVEDYQGTNDDRCFVCGSKYHRAAQCPVNHGHSGPPGKGFQGKGKGKKGKSKEGFGKNRKGFKGKSKGKGKGKGKPYYYDDYYAYRRQPDHGLFATSSPTRSSSSTTTSKTIVQESPPRQVGELFAWRGSAPVEEESATTPSTPPADPAKRSLNFATTLHTSADVFHTVQGHKRRGLLIDPGAAAGLVGSETLRDIIEHCYPNAHREEAITWSDSEATITGISGQPDKALGRVHLQLPLKDLGATYTADVIGNAGSLCPALVGNPALCEMRASLHSRWFDNNDGLLVTWDTNNSVKPEMHLFRYLLTDSGHYLLPLDEQAEVPSQHYEACHFIRHLSNVSKTKWPDHAYTFWQSVTQTEADPKQKWRSDEPPKNKDTNSPKQVSFADSELTDSKEADNTFHEAEITEAVEKALDSTSEEAISTAITSSSPTEESMTKAMTPSSTSEEPVSTAIDEVFGTGFDKLPLYARDDFPSYLSSSDLTRLHKDYKAMPEEYYTRSGKRVVTPQNFNTWLGEARRKKVKWHGWDIAHPDHQKMLDQAYETRCPGFLLCSPCCKFWSISSSRRDRQELMKDRESERPALVYLQDKMYQQTIRQKIYLLEHPWSSALWTESIMTENKTLSTSQATLLAMTALTSQVHAATSEAPETTWGESWSFPFFIPLTFILLRHAYLAEFAYGNSDDKENEQNAFSYPYFGDREWHCIRCPDEICIADFTAKLETSLSPAGNPRRLETERVYQLANGTGLAWREQLSKQRERSFEPLSSNFSLAIEWMTALKAGMTSDGGMKWNEGESRMKRCSCFTGGALQLSSAQHMTRSATSHVAWMQECDVNLIAMASNLTAMASNLNAMCDYIL</sequence>
<reference evidence="2 3" key="1">
    <citation type="submission" date="2024-02" db="EMBL/GenBank/DDBJ databases">
        <authorList>
            <person name="Chen Y."/>
            <person name="Shah S."/>
            <person name="Dougan E. K."/>
            <person name="Thang M."/>
            <person name="Chan C."/>
        </authorList>
    </citation>
    <scope>NUCLEOTIDE SEQUENCE [LARGE SCALE GENOMIC DNA]</scope>
</reference>
<organism evidence="2 3">
    <name type="scientific">Durusdinium trenchii</name>
    <dbReference type="NCBI Taxonomy" id="1381693"/>
    <lineage>
        <taxon>Eukaryota</taxon>
        <taxon>Sar</taxon>
        <taxon>Alveolata</taxon>
        <taxon>Dinophyceae</taxon>
        <taxon>Suessiales</taxon>
        <taxon>Symbiodiniaceae</taxon>
        <taxon>Durusdinium</taxon>
    </lineage>
</organism>